<dbReference type="InterPro" id="IPR025951">
    <property type="entry name" value="GXWXG_dom"/>
</dbReference>
<evidence type="ECO:0000259" key="1">
    <source>
        <dbReference type="Pfam" id="PF14231"/>
    </source>
</evidence>
<feature type="domain" description="GXWXG" evidence="1">
    <location>
        <begin position="27"/>
        <end position="85"/>
    </location>
</feature>
<feature type="domain" description="DUF4334" evidence="2">
    <location>
        <begin position="130"/>
        <end position="185"/>
    </location>
</feature>
<dbReference type="HOGENOM" id="CLU_112092_0_0_11"/>
<protein>
    <recommendedName>
        <fullName evidence="5">GXWXG domain-containing protein</fullName>
    </recommendedName>
</protein>
<proteinExistence type="predicted"/>
<name>A1T7L7_MYCVP</name>
<dbReference type="AlphaFoldDB" id="A1T7L7"/>
<reference evidence="3" key="1">
    <citation type="submission" date="2006-12" db="EMBL/GenBank/DDBJ databases">
        <title>Complete sequence of Mycobacterium vanbaalenii PYR-1.</title>
        <authorList>
            <consortium name="US DOE Joint Genome Institute"/>
            <person name="Copeland A."/>
            <person name="Lucas S."/>
            <person name="Lapidus A."/>
            <person name="Barry K."/>
            <person name="Detter J.C."/>
            <person name="Glavina del Rio T."/>
            <person name="Hammon N."/>
            <person name="Israni S."/>
            <person name="Dalin E."/>
            <person name="Tice H."/>
            <person name="Pitluck S."/>
            <person name="Singan V."/>
            <person name="Schmutz J."/>
            <person name="Larimer F."/>
            <person name="Land M."/>
            <person name="Hauser L."/>
            <person name="Kyrpides N."/>
            <person name="Anderson I.J."/>
            <person name="Miller C."/>
            <person name="Richardson P."/>
        </authorList>
    </citation>
    <scope>NUCLEOTIDE SEQUENCE [LARGE SCALE GENOMIC DNA]</scope>
    <source>
        <strain evidence="3">PYR-1</strain>
    </source>
</reference>
<evidence type="ECO:0000259" key="2">
    <source>
        <dbReference type="Pfam" id="PF14232"/>
    </source>
</evidence>
<dbReference type="Gene3D" id="2.40.128.580">
    <property type="entry name" value="GXWXG domain"/>
    <property type="match status" value="1"/>
</dbReference>
<dbReference type="Proteomes" id="UP000009159">
    <property type="component" value="Chromosome"/>
</dbReference>
<sequence>MSSTIGGMVALTDVLTDVPTTTAGALELFDSCPAIETDFMLGTWHGVELPTGHRLDGLLAASGWWGKHFKDCETVHPLLFPTADGTGLWPLNPVLAFAGLGAAARLPALGSRGFAGVITALKPALRARGPKARLRTTRYRGVDTATMIYDQLPVNDVFRSIDDRTVLGAMDLRGIRTPYFFVLQRDNSLRLT</sequence>
<evidence type="ECO:0000313" key="3">
    <source>
        <dbReference type="EMBL" id="ABM13167.1"/>
    </source>
</evidence>
<evidence type="ECO:0008006" key="5">
    <source>
        <dbReference type="Google" id="ProtNLM"/>
    </source>
</evidence>
<dbReference type="EMBL" id="CP000511">
    <property type="protein sequence ID" value="ABM13167.1"/>
    <property type="molecule type" value="Genomic_DNA"/>
</dbReference>
<dbReference type="KEGG" id="mva:Mvan_2353"/>
<dbReference type="InterPro" id="IPR025568">
    <property type="entry name" value="DUF4334"/>
</dbReference>
<dbReference type="eggNOG" id="ENOG503287S">
    <property type="taxonomic scope" value="Bacteria"/>
</dbReference>
<organism evidence="3 4">
    <name type="scientific">Mycolicibacterium vanbaalenii (strain DSM 7251 / JCM 13017 / BCRC 16820 / KCTC 9966 / NRRL B-24157 / PYR-1)</name>
    <name type="common">Mycobacterium vanbaalenii</name>
    <dbReference type="NCBI Taxonomy" id="350058"/>
    <lineage>
        <taxon>Bacteria</taxon>
        <taxon>Bacillati</taxon>
        <taxon>Actinomycetota</taxon>
        <taxon>Actinomycetes</taxon>
        <taxon>Mycobacteriales</taxon>
        <taxon>Mycobacteriaceae</taxon>
        <taxon>Mycolicibacterium</taxon>
    </lineage>
</organism>
<accession>A1T7L7</accession>
<evidence type="ECO:0000313" key="4">
    <source>
        <dbReference type="Proteomes" id="UP000009159"/>
    </source>
</evidence>
<dbReference type="Pfam" id="PF14232">
    <property type="entry name" value="DUF4334"/>
    <property type="match status" value="1"/>
</dbReference>
<dbReference type="STRING" id="350058.Mvan_2353"/>
<gene>
    <name evidence="3" type="ordered locus">Mvan_2353</name>
</gene>
<dbReference type="Pfam" id="PF14231">
    <property type="entry name" value="GXWXG"/>
    <property type="match status" value="1"/>
</dbReference>
<keyword evidence="4" id="KW-1185">Reference proteome</keyword>